<dbReference type="Gramene" id="ONIVA02G07940.1">
    <property type="protein sequence ID" value="ONIVA02G07940.1"/>
    <property type="gene ID" value="ONIVA02G07940"/>
</dbReference>
<dbReference type="AlphaFoldDB" id="A0A0E0G2W2"/>
<dbReference type="Proteomes" id="UP000006591">
    <property type="component" value="Chromosome 2"/>
</dbReference>
<keyword evidence="2" id="KW-1185">Reference proteome</keyword>
<dbReference type="HOGENOM" id="CLU_2691993_0_0_1"/>
<sequence length="74" mass="7797">MPIRRPAHGRIVAAAAARVTPAALGRRGSGSIPRLIFLRVYVAIANYQSIVATLMEKAKTNAKRAANPTTAVAT</sequence>
<protein>
    <submittedName>
        <fullName evidence="1">Uncharacterized protein</fullName>
    </submittedName>
</protein>
<name>A0A0E0G2W2_ORYNI</name>
<evidence type="ECO:0000313" key="2">
    <source>
        <dbReference type="Proteomes" id="UP000006591"/>
    </source>
</evidence>
<organism evidence="1">
    <name type="scientific">Oryza nivara</name>
    <name type="common">Indian wild rice</name>
    <name type="synonym">Oryza sativa f. spontanea</name>
    <dbReference type="NCBI Taxonomy" id="4536"/>
    <lineage>
        <taxon>Eukaryota</taxon>
        <taxon>Viridiplantae</taxon>
        <taxon>Streptophyta</taxon>
        <taxon>Embryophyta</taxon>
        <taxon>Tracheophyta</taxon>
        <taxon>Spermatophyta</taxon>
        <taxon>Magnoliopsida</taxon>
        <taxon>Liliopsida</taxon>
        <taxon>Poales</taxon>
        <taxon>Poaceae</taxon>
        <taxon>BOP clade</taxon>
        <taxon>Oryzoideae</taxon>
        <taxon>Oryzeae</taxon>
        <taxon>Oryzinae</taxon>
        <taxon>Oryza</taxon>
    </lineage>
</organism>
<accession>A0A0E0G2W2</accession>
<evidence type="ECO:0000313" key="1">
    <source>
        <dbReference type="EnsemblPlants" id="ONIVA02G07940.1"/>
    </source>
</evidence>
<dbReference type="EnsemblPlants" id="ONIVA02G07940.1">
    <property type="protein sequence ID" value="ONIVA02G07940.1"/>
    <property type="gene ID" value="ONIVA02G07940"/>
</dbReference>
<reference evidence="1" key="1">
    <citation type="submission" date="2015-04" db="UniProtKB">
        <authorList>
            <consortium name="EnsemblPlants"/>
        </authorList>
    </citation>
    <scope>IDENTIFICATION</scope>
    <source>
        <strain evidence="1">SL10</strain>
    </source>
</reference>
<proteinExistence type="predicted"/>
<reference evidence="1" key="2">
    <citation type="submission" date="2018-04" db="EMBL/GenBank/DDBJ databases">
        <title>OnivRS2 (Oryza nivara Reference Sequence Version 2).</title>
        <authorList>
            <person name="Zhang J."/>
            <person name="Kudrna D."/>
            <person name="Lee S."/>
            <person name="Talag J."/>
            <person name="Rajasekar S."/>
            <person name="Welchert J."/>
            <person name="Hsing Y.-I."/>
            <person name="Wing R.A."/>
        </authorList>
    </citation>
    <scope>NUCLEOTIDE SEQUENCE [LARGE SCALE GENOMIC DNA]</scope>
    <source>
        <strain evidence="1">SL10</strain>
    </source>
</reference>